<comment type="caution">
    <text evidence="2">The sequence shown here is derived from an EMBL/GenBank/DDBJ whole genome shotgun (WGS) entry which is preliminary data.</text>
</comment>
<sequence length="178" mass="19217">MGQDGRHGWASGFEPWAMGHGCDARVGGQWVNGRQWSIVPLGAIGRVDWPDGYKLRLPGFHFPRVRAAAPYLNAIRLWSCGYPLSRLLLLLGCWCCRSIEGLPLPLFFRSLPGFPLLPCIASASCSGSRPAGSILGNAPSPSCRPLKRDDGPIGHPIPSVPRIAPLATKTPPHPPRSQ</sequence>
<dbReference type="EMBL" id="JAUKUA010000006">
    <property type="protein sequence ID" value="KAK0708098.1"/>
    <property type="molecule type" value="Genomic_DNA"/>
</dbReference>
<dbReference type="AlphaFoldDB" id="A0AA40A2I2"/>
<gene>
    <name evidence="2" type="ORF">B0H67DRAFT_328297</name>
</gene>
<name>A0AA40A2I2_9PEZI</name>
<feature type="region of interest" description="Disordered" evidence="1">
    <location>
        <begin position="139"/>
        <end position="178"/>
    </location>
</feature>
<proteinExistence type="predicted"/>
<evidence type="ECO:0000256" key="1">
    <source>
        <dbReference type="SAM" id="MobiDB-lite"/>
    </source>
</evidence>
<protein>
    <submittedName>
        <fullName evidence="2">Uncharacterized protein</fullName>
    </submittedName>
</protein>
<keyword evidence="3" id="KW-1185">Reference proteome</keyword>
<evidence type="ECO:0000313" key="3">
    <source>
        <dbReference type="Proteomes" id="UP001172102"/>
    </source>
</evidence>
<accession>A0AA40A2I2</accession>
<reference evidence="2" key="1">
    <citation type="submission" date="2023-06" db="EMBL/GenBank/DDBJ databases">
        <title>Genome-scale phylogeny and comparative genomics of the fungal order Sordariales.</title>
        <authorList>
            <consortium name="Lawrence Berkeley National Laboratory"/>
            <person name="Hensen N."/>
            <person name="Bonometti L."/>
            <person name="Westerberg I."/>
            <person name="Brannstrom I.O."/>
            <person name="Guillou S."/>
            <person name="Cros-Aarteil S."/>
            <person name="Calhoun S."/>
            <person name="Haridas S."/>
            <person name="Kuo A."/>
            <person name="Mondo S."/>
            <person name="Pangilinan J."/>
            <person name="Riley R."/>
            <person name="Labutti K."/>
            <person name="Andreopoulos B."/>
            <person name="Lipzen A."/>
            <person name="Chen C."/>
            <person name="Yanf M."/>
            <person name="Daum C."/>
            <person name="Ng V."/>
            <person name="Clum A."/>
            <person name="Steindorff A."/>
            <person name="Ohm R."/>
            <person name="Martin F."/>
            <person name="Silar P."/>
            <person name="Natvig D."/>
            <person name="Lalanne C."/>
            <person name="Gautier V."/>
            <person name="Ament-Velasquez S.L."/>
            <person name="Kruys A."/>
            <person name="Hutchinson M.I."/>
            <person name="Powell A.J."/>
            <person name="Barry K."/>
            <person name="Miller A.N."/>
            <person name="Grigoriev I.V."/>
            <person name="Debuchy R."/>
            <person name="Gladieux P."/>
            <person name="Thoren M.H."/>
            <person name="Johannesson H."/>
        </authorList>
    </citation>
    <scope>NUCLEOTIDE SEQUENCE</scope>
    <source>
        <strain evidence="2">SMH4607-1</strain>
    </source>
</reference>
<evidence type="ECO:0000313" key="2">
    <source>
        <dbReference type="EMBL" id="KAK0708098.1"/>
    </source>
</evidence>
<dbReference type="Proteomes" id="UP001172102">
    <property type="component" value="Unassembled WGS sequence"/>
</dbReference>
<organism evidence="2 3">
    <name type="scientific">Lasiosphaeris hirsuta</name>
    <dbReference type="NCBI Taxonomy" id="260670"/>
    <lineage>
        <taxon>Eukaryota</taxon>
        <taxon>Fungi</taxon>
        <taxon>Dikarya</taxon>
        <taxon>Ascomycota</taxon>
        <taxon>Pezizomycotina</taxon>
        <taxon>Sordariomycetes</taxon>
        <taxon>Sordariomycetidae</taxon>
        <taxon>Sordariales</taxon>
        <taxon>Lasiosphaeriaceae</taxon>
        <taxon>Lasiosphaeris</taxon>
    </lineage>
</organism>